<dbReference type="PANTHER" id="PTHR48079">
    <property type="entry name" value="PROTEIN YEEZ"/>
    <property type="match status" value="1"/>
</dbReference>
<dbReference type="InterPro" id="IPR001509">
    <property type="entry name" value="Epimerase_deHydtase"/>
</dbReference>
<organism evidence="2 3">
    <name type="scientific">Nonomuraea turkmeniaca</name>
    <dbReference type="NCBI Taxonomy" id="103838"/>
    <lineage>
        <taxon>Bacteria</taxon>
        <taxon>Bacillati</taxon>
        <taxon>Actinomycetota</taxon>
        <taxon>Actinomycetes</taxon>
        <taxon>Streptosporangiales</taxon>
        <taxon>Streptosporangiaceae</taxon>
        <taxon>Nonomuraea</taxon>
    </lineage>
</organism>
<dbReference type="OrthoDB" id="9795501at2"/>
<gene>
    <name evidence="2" type="ORF">ETD86_22165</name>
</gene>
<dbReference type="InterPro" id="IPR036291">
    <property type="entry name" value="NAD(P)-bd_dom_sf"/>
</dbReference>
<reference evidence="2 3" key="1">
    <citation type="submission" date="2019-05" db="EMBL/GenBank/DDBJ databases">
        <title>Draft genome sequence of Nonomuraea turkmeniaca DSM 43926.</title>
        <authorList>
            <person name="Saricaoglu S."/>
            <person name="Isik K."/>
        </authorList>
    </citation>
    <scope>NUCLEOTIDE SEQUENCE [LARGE SCALE GENOMIC DNA]</scope>
    <source>
        <strain evidence="2 3">DSM 43926</strain>
    </source>
</reference>
<sequence length="334" mass="35073">MHARQDVPPLPRGPAVSRYLLTGATGFVGARLVPMLLARGHAVTALARPSPRLDGLHERGVRIVVGDLATGEGIPEAIDGVDRVIHLAGVVRSRTAAGFEAVNHYGTRRLAAALAARPRPPRLVFCSSLAAAGPTTPSGRPSAPVSCYGISKRAGEEAVRQHASRLAAVILRPAIVYGPGEPALIPALLPMIRLGLVLKAGLGPRRYSAVYVDDLCTALLAAADHDSTVRPGDPDAGLYPISDGTPYTWHDICHALARAAGRPPPRLLPVPMPVVRAAAAVAELAGQVPALNRDKVREMRHPDWTCNPGKAARDLGFKPTTSLLDGLTATLAVR</sequence>
<proteinExistence type="predicted"/>
<comment type="caution">
    <text evidence="2">The sequence shown here is derived from an EMBL/GenBank/DDBJ whole genome shotgun (WGS) entry which is preliminary data.</text>
</comment>
<dbReference type="GO" id="GO:0004029">
    <property type="term" value="F:aldehyde dehydrogenase (NAD+) activity"/>
    <property type="evidence" value="ECO:0007669"/>
    <property type="project" value="TreeGrafter"/>
</dbReference>
<dbReference type="InterPro" id="IPR051783">
    <property type="entry name" value="NAD(P)-dependent_oxidoreduct"/>
</dbReference>
<accession>A0A5S4FGH2</accession>
<dbReference type="GO" id="GO:0005737">
    <property type="term" value="C:cytoplasm"/>
    <property type="evidence" value="ECO:0007669"/>
    <property type="project" value="TreeGrafter"/>
</dbReference>
<evidence type="ECO:0000259" key="1">
    <source>
        <dbReference type="Pfam" id="PF01370"/>
    </source>
</evidence>
<dbReference type="SUPFAM" id="SSF51735">
    <property type="entry name" value="NAD(P)-binding Rossmann-fold domains"/>
    <property type="match status" value="1"/>
</dbReference>
<evidence type="ECO:0000313" key="2">
    <source>
        <dbReference type="EMBL" id="TMR18290.1"/>
    </source>
</evidence>
<dbReference type="Proteomes" id="UP000309128">
    <property type="component" value="Unassembled WGS sequence"/>
</dbReference>
<feature type="domain" description="NAD-dependent epimerase/dehydratase" evidence="1">
    <location>
        <begin position="20"/>
        <end position="229"/>
    </location>
</feature>
<protein>
    <submittedName>
        <fullName evidence="2">NAD(P)-dependent oxidoreductase</fullName>
    </submittedName>
</protein>
<dbReference type="AlphaFoldDB" id="A0A5S4FGH2"/>
<dbReference type="EMBL" id="VCKY01000072">
    <property type="protein sequence ID" value="TMR18290.1"/>
    <property type="molecule type" value="Genomic_DNA"/>
</dbReference>
<keyword evidence="3" id="KW-1185">Reference proteome</keyword>
<dbReference type="Gene3D" id="3.40.50.720">
    <property type="entry name" value="NAD(P)-binding Rossmann-like Domain"/>
    <property type="match status" value="1"/>
</dbReference>
<dbReference type="Pfam" id="PF01370">
    <property type="entry name" value="Epimerase"/>
    <property type="match status" value="1"/>
</dbReference>
<evidence type="ECO:0000313" key="3">
    <source>
        <dbReference type="Proteomes" id="UP000309128"/>
    </source>
</evidence>
<name>A0A5S4FGH2_9ACTN</name>
<dbReference type="PANTHER" id="PTHR48079:SF6">
    <property type="entry name" value="NAD(P)-BINDING DOMAIN-CONTAINING PROTEIN-RELATED"/>
    <property type="match status" value="1"/>
</dbReference>